<dbReference type="Proteomes" id="UP001152607">
    <property type="component" value="Unassembled WGS sequence"/>
</dbReference>
<proteinExistence type="predicted"/>
<reference evidence="1" key="1">
    <citation type="submission" date="2023-01" db="EMBL/GenBank/DDBJ databases">
        <authorList>
            <person name="Van Ghelder C."/>
            <person name="Rancurel C."/>
        </authorList>
    </citation>
    <scope>NUCLEOTIDE SEQUENCE</scope>
    <source>
        <strain evidence="1">CNCM I-4278</strain>
    </source>
</reference>
<comment type="caution">
    <text evidence="1">The sequence shown here is derived from an EMBL/GenBank/DDBJ whole genome shotgun (WGS) entry which is preliminary data.</text>
</comment>
<keyword evidence="2" id="KW-1185">Reference proteome</keyword>
<name>A0A9W4ULW4_9PLEO</name>
<evidence type="ECO:0000313" key="1">
    <source>
        <dbReference type="EMBL" id="CAI6338094.1"/>
    </source>
</evidence>
<sequence length="314" mass="35123">MSTPSLDAADVYFNLLSPLLENPIDRVRAPRGFLSTYRNAKSAPPESTPRIFLDKGILVLFALHLGRVSDKYKKRLSKFDEQSAQEREAVASKLQGIIPDESVSRFVKSLQNLRSYRKPRTVHLELKGPQEKSCTALEPMETGPAATLTLLSPSPSPSRSLAPLPSTGANSILPPPITGPVGKQPTFLAQWPIPASTDVLEIHSWRTTDAINAILPNHSPEAAAKTKPVYSDNRNDYYHVALAFFPVTSLVEAIQRSKQWKEESTEQEEREEQEESYMKIRTRCLTIGLRKMHSEICTIYAIVDSLYNYSQTTL</sequence>
<evidence type="ECO:0000313" key="2">
    <source>
        <dbReference type="Proteomes" id="UP001152607"/>
    </source>
</evidence>
<protein>
    <submittedName>
        <fullName evidence="1">Uncharacterized protein</fullName>
    </submittedName>
</protein>
<dbReference type="AlphaFoldDB" id="A0A9W4ULW4"/>
<accession>A0A9W4ULW4</accession>
<gene>
    <name evidence="1" type="ORF">PDIGIT_LOCUS11218</name>
</gene>
<dbReference type="EMBL" id="CAOQHR010000008">
    <property type="protein sequence ID" value="CAI6338094.1"/>
    <property type="molecule type" value="Genomic_DNA"/>
</dbReference>
<organism evidence="1 2">
    <name type="scientific">Periconia digitata</name>
    <dbReference type="NCBI Taxonomy" id="1303443"/>
    <lineage>
        <taxon>Eukaryota</taxon>
        <taxon>Fungi</taxon>
        <taxon>Dikarya</taxon>
        <taxon>Ascomycota</taxon>
        <taxon>Pezizomycotina</taxon>
        <taxon>Dothideomycetes</taxon>
        <taxon>Pleosporomycetidae</taxon>
        <taxon>Pleosporales</taxon>
        <taxon>Massarineae</taxon>
        <taxon>Periconiaceae</taxon>
        <taxon>Periconia</taxon>
    </lineage>
</organism>